<dbReference type="RefSeq" id="WP_147849957.1">
    <property type="nucleotide sequence ID" value="NZ_VDUZ01000034.1"/>
</dbReference>
<dbReference type="PANTHER" id="PTHR43293:SF3">
    <property type="entry name" value="CHOLESTEROL RING-CLEAVING HYDROLASE IPDB SUBUNIT"/>
    <property type="match status" value="1"/>
</dbReference>
<dbReference type="Proteomes" id="UP000321638">
    <property type="component" value="Unassembled WGS sequence"/>
</dbReference>
<proteinExistence type="predicted"/>
<keyword evidence="2" id="KW-1185">Reference proteome</keyword>
<gene>
    <name evidence="1" type="ORF">FHP25_26255</name>
</gene>
<dbReference type="PANTHER" id="PTHR43293">
    <property type="entry name" value="ACETATE COA-TRANSFERASE YDIF"/>
    <property type="match status" value="1"/>
</dbReference>
<organism evidence="1 2">
    <name type="scientific">Vineibacter terrae</name>
    <dbReference type="NCBI Taxonomy" id="2586908"/>
    <lineage>
        <taxon>Bacteria</taxon>
        <taxon>Pseudomonadati</taxon>
        <taxon>Pseudomonadota</taxon>
        <taxon>Alphaproteobacteria</taxon>
        <taxon>Hyphomicrobiales</taxon>
        <taxon>Vineibacter</taxon>
    </lineage>
</organism>
<dbReference type="InterPro" id="IPR037171">
    <property type="entry name" value="NagB/RpiA_transferase-like"/>
</dbReference>
<dbReference type="SMART" id="SM00882">
    <property type="entry name" value="CoA_trans"/>
    <property type="match status" value="1"/>
</dbReference>
<dbReference type="SUPFAM" id="SSF100950">
    <property type="entry name" value="NagB/RpiA/CoA transferase-like"/>
    <property type="match status" value="1"/>
</dbReference>
<dbReference type="EMBL" id="VDUZ01000034">
    <property type="protein sequence ID" value="TXL72333.1"/>
    <property type="molecule type" value="Genomic_DNA"/>
</dbReference>
<dbReference type="GO" id="GO:0008410">
    <property type="term" value="F:CoA-transferase activity"/>
    <property type="evidence" value="ECO:0007669"/>
    <property type="project" value="InterPro"/>
</dbReference>
<dbReference type="Gene3D" id="3.40.1080.10">
    <property type="entry name" value="Glutaconate Coenzyme A-transferase"/>
    <property type="match status" value="1"/>
</dbReference>
<evidence type="ECO:0008006" key="3">
    <source>
        <dbReference type="Google" id="ProtNLM"/>
    </source>
</evidence>
<dbReference type="AlphaFoldDB" id="A0A5C8PGM7"/>
<dbReference type="OrthoDB" id="9813111at2"/>
<name>A0A5C8PGM7_9HYPH</name>
<protein>
    <recommendedName>
        <fullName evidence="3">CoA-transferase</fullName>
    </recommendedName>
</protein>
<accession>A0A5C8PGM7</accession>
<comment type="caution">
    <text evidence="1">The sequence shown here is derived from an EMBL/GenBank/DDBJ whole genome shotgun (WGS) entry which is preliminary data.</text>
</comment>
<evidence type="ECO:0000313" key="2">
    <source>
        <dbReference type="Proteomes" id="UP000321638"/>
    </source>
</evidence>
<dbReference type="Pfam" id="PF01144">
    <property type="entry name" value="CoA_trans"/>
    <property type="match status" value="1"/>
</dbReference>
<evidence type="ECO:0000313" key="1">
    <source>
        <dbReference type="EMBL" id="TXL72333.1"/>
    </source>
</evidence>
<reference evidence="1 2" key="1">
    <citation type="submission" date="2019-06" db="EMBL/GenBank/DDBJ databases">
        <title>New taxonomy in bacterial strain CC-CFT640, isolated from vineyard.</title>
        <authorList>
            <person name="Lin S.-Y."/>
            <person name="Tsai C.-F."/>
            <person name="Young C.-C."/>
        </authorList>
    </citation>
    <scope>NUCLEOTIDE SEQUENCE [LARGE SCALE GENOMIC DNA]</scope>
    <source>
        <strain evidence="1 2">CC-CFT640</strain>
    </source>
</reference>
<sequence length="263" mass="28429">MPANDMPWSWPELAAIVLSRELADGEVGSPGGSRSEIPLAAARLAQLTRAPNLAIITSAAGFVANMVDKPWSPLVSSTMDWRNVYAGTEAVLPSSGVFHTRRDWFFAGALQVDGHGNINLTRVRLKDGGEMRGPGAAGLAYSATMAQRYFIYMHEHSRRSFVQRLDYRTAIGFGDGPGSREALGLRGGGPALVISPRGVMDFDERTLRLRLRSVHPGQSVEALVANTGCELIVPSVVPSTPAPSEQELDVLRRQVDRGGVLRR</sequence>
<dbReference type="InterPro" id="IPR004165">
    <property type="entry name" value="CoA_trans_fam_I"/>
</dbReference>